<dbReference type="AlphaFoldDB" id="A0A7X0NJ22"/>
<reference evidence="1 2" key="1">
    <citation type="submission" date="2020-08" db="EMBL/GenBank/DDBJ databases">
        <title>Genomic Encyclopedia of Type Strains, Phase IV (KMG-IV): sequencing the most valuable type-strain genomes for metagenomic binning, comparative biology and taxonomic classification.</title>
        <authorList>
            <person name="Goeker M."/>
        </authorList>
    </citation>
    <scope>NUCLEOTIDE SEQUENCE [LARGE SCALE GENOMIC DNA]</scope>
    <source>
        <strain evidence="1 2">DSM 26287</strain>
    </source>
</reference>
<comment type="caution">
    <text evidence="1">The sequence shown here is derived from an EMBL/GenBank/DDBJ whole genome shotgun (WGS) entry which is preliminary data.</text>
</comment>
<evidence type="ECO:0000313" key="1">
    <source>
        <dbReference type="EMBL" id="MBB6544313.1"/>
    </source>
</evidence>
<evidence type="ECO:0000313" key="2">
    <source>
        <dbReference type="Proteomes" id="UP000537141"/>
    </source>
</evidence>
<keyword evidence="2" id="KW-1185">Reference proteome</keyword>
<dbReference type="RefSeq" id="WP_184425316.1">
    <property type="nucleotide sequence ID" value="NZ_AP027362.1"/>
</dbReference>
<accession>A0A7X0NJ22</accession>
<name>A0A7X0NJ22_9GAMM</name>
<dbReference type="InterPro" id="IPR045617">
    <property type="entry name" value="DUF6445"/>
</dbReference>
<dbReference type="EMBL" id="JACHHU010000027">
    <property type="protein sequence ID" value="MBB6544313.1"/>
    <property type="molecule type" value="Genomic_DNA"/>
</dbReference>
<proteinExistence type="predicted"/>
<dbReference type="Pfam" id="PF20043">
    <property type="entry name" value="DUF6445"/>
    <property type="match status" value="1"/>
</dbReference>
<sequence>MMNNTATPAITYQINDQIKCKAMIVGQEKNIVLVIDDFSQNPSELVNAFINRNTHIKVEGDKNHYPGIHAEVNTLYTQQLYLALKPLIKEYYKLPVAYLEHIRSDFSIVLTRPEELNQEQCIPHYDSLGKGHIAVLHYLCHPPYLGTGFYRHKATGYESINRTRLAQYSQIIEKNIENKIFKNDYINRGNEHYELIDNVELKFNRLVVYPSQMLHSSLIDSKLITDDFDKGRLTLRTFLHF</sequence>
<gene>
    <name evidence="1" type="ORF">HNQ55_002842</name>
</gene>
<organism evidence="1 2">
    <name type="scientific">Thalassotalea piscium</name>
    <dbReference type="NCBI Taxonomy" id="1230533"/>
    <lineage>
        <taxon>Bacteria</taxon>
        <taxon>Pseudomonadati</taxon>
        <taxon>Pseudomonadota</taxon>
        <taxon>Gammaproteobacteria</taxon>
        <taxon>Alteromonadales</taxon>
        <taxon>Colwelliaceae</taxon>
        <taxon>Thalassotalea</taxon>
    </lineage>
</organism>
<dbReference type="Proteomes" id="UP000537141">
    <property type="component" value="Unassembled WGS sequence"/>
</dbReference>
<protein>
    <submittedName>
        <fullName evidence="1">Uncharacterized protein</fullName>
    </submittedName>
</protein>